<proteinExistence type="predicted"/>
<name>A0A833N440_9BACT</name>
<feature type="signal peptide" evidence="1">
    <location>
        <begin position="1"/>
        <end position="18"/>
    </location>
</feature>
<evidence type="ECO:0000313" key="2">
    <source>
        <dbReference type="EMBL" id="KAB8031009.1"/>
    </source>
</evidence>
<reference evidence="2 3" key="1">
    <citation type="submission" date="2019-10" db="EMBL/GenBank/DDBJ databases">
        <title>New genus of Silvanigrellaceae.</title>
        <authorList>
            <person name="Pitt A."/>
            <person name="Hahn M.W."/>
        </authorList>
    </citation>
    <scope>NUCLEOTIDE SEQUENCE [LARGE SCALE GENOMIC DNA]</scope>
    <source>
        <strain evidence="2 3">33A1-SZDP</strain>
    </source>
</reference>
<dbReference type="AlphaFoldDB" id="A0A833N440"/>
<dbReference type="Proteomes" id="UP000442694">
    <property type="component" value="Unassembled WGS sequence"/>
</dbReference>
<protein>
    <submittedName>
        <fullName evidence="2">Uncharacterized protein</fullName>
    </submittedName>
</protein>
<dbReference type="EMBL" id="WFLN01000006">
    <property type="protein sequence ID" value="KAB8031009.1"/>
    <property type="molecule type" value="Genomic_DNA"/>
</dbReference>
<sequence length="91" mass="10762">MKKVLLLGSFTYACTLIAMPMDFILNEFTKNYELNSNQSMSEYILSNEKYNSDYAFNNAEFTNNRKKRSWVSIGRYIGSGMYRYAIEFIYK</sequence>
<keyword evidence="3" id="KW-1185">Reference proteome</keyword>
<evidence type="ECO:0000256" key="1">
    <source>
        <dbReference type="SAM" id="SignalP"/>
    </source>
</evidence>
<keyword evidence="1" id="KW-0732">Signal</keyword>
<accession>A0A833N440</accession>
<comment type="caution">
    <text evidence="2">The sequence shown here is derived from an EMBL/GenBank/DDBJ whole genome shotgun (WGS) entry which is preliminary data.</text>
</comment>
<evidence type="ECO:0000313" key="3">
    <source>
        <dbReference type="Proteomes" id="UP000442694"/>
    </source>
</evidence>
<feature type="chain" id="PRO_5032652633" evidence="1">
    <location>
        <begin position="19"/>
        <end position="91"/>
    </location>
</feature>
<dbReference type="RefSeq" id="WP_152212935.1">
    <property type="nucleotide sequence ID" value="NZ_WFLN01000006.1"/>
</dbReference>
<organism evidence="2 3">
    <name type="scientific">Fluviispira multicolorata</name>
    <dbReference type="NCBI Taxonomy" id="2654512"/>
    <lineage>
        <taxon>Bacteria</taxon>
        <taxon>Pseudomonadati</taxon>
        <taxon>Bdellovibrionota</taxon>
        <taxon>Oligoflexia</taxon>
        <taxon>Silvanigrellales</taxon>
        <taxon>Silvanigrellaceae</taxon>
        <taxon>Fluviispira</taxon>
    </lineage>
</organism>
<gene>
    <name evidence="2" type="ORF">GCL57_08560</name>
</gene>